<evidence type="ECO:0000313" key="2">
    <source>
        <dbReference type="EMBL" id="RJE23450.1"/>
    </source>
</evidence>
<dbReference type="SUPFAM" id="SSF54909">
    <property type="entry name" value="Dimeric alpha+beta barrel"/>
    <property type="match status" value="1"/>
</dbReference>
<protein>
    <submittedName>
        <fullName evidence="2">Uncharacterized protein</fullName>
    </submittedName>
</protein>
<dbReference type="EMBL" id="MVGC01000120">
    <property type="protein sequence ID" value="RJE23450.1"/>
    <property type="molecule type" value="Genomic_DNA"/>
</dbReference>
<sequence>MLMHYGITRNTQMDGVIQGKFSALVPSKDGKLPSEAAQDEVTLIMLGARSNHPLGIFAPGYADLEDYMNRMLTQLAENANEYGYLGYSNWLENNARTNNNQVMIACYFRTIEDLHAYAHSPLHREAWNWWNSLTKSRPYLAINHEVYQSPKKHWENIYINCHPSGINAMVRTEEGWTRPIVDARRGGMRSQTGRMSRSAGDDNEKYGPEPY</sequence>
<dbReference type="Gene3D" id="3.30.70.100">
    <property type="match status" value="1"/>
</dbReference>
<feature type="compositionally biased region" description="Basic and acidic residues" evidence="1">
    <location>
        <begin position="199"/>
        <end position="211"/>
    </location>
</feature>
<feature type="region of interest" description="Disordered" evidence="1">
    <location>
        <begin position="185"/>
        <end position="211"/>
    </location>
</feature>
<accession>A0A3A2ZLK2</accession>
<dbReference type="STRING" id="2070753.A0A3A2ZLK2"/>
<organism evidence="2 3">
    <name type="scientific">Aspergillus sclerotialis</name>
    <dbReference type="NCBI Taxonomy" id="2070753"/>
    <lineage>
        <taxon>Eukaryota</taxon>
        <taxon>Fungi</taxon>
        <taxon>Dikarya</taxon>
        <taxon>Ascomycota</taxon>
        <taxon>Pezizomycotina</taxon>
        <taxon>Eurotiomycetes</taxon>
        <taxon>Eurotiomycetidae</taxon>
        <taxon>Eurotiales</taxon>
        <taxon>Aspergillaceae</taxon>
        <taxon>Aspergillus</taxon>
        <taxon>Aspergillus subgen. Polypaecilum</taxon>
    </lineage>
</organism>
<reference evidence="3" key="1">
    <citation type="submission" date="2017-02" db="EMBL/GenBank/DDBJ databases">
        <authorList>
            <person name="Tafer H."/>
            <person name="Lopandic K."/>
        </authorList>
    </citation>
    <scope>NUCLEOTIDE SEQUENCE [LARGE SCALE GENOMIC DNA]</scope>
    <source>
        <strain evidence="3">CBS 366.77</strain>
    </source>
</reference>
<dbReference type="AlphaFoldDB" id="A0A3A2ZLK2"/>
<comment type="caution">
    <text evidence="2">The sequence shown here is derived from an EMBL/GenBank/DDBJ whole genome shotgun (WGS) entry which is preliminary data.</text>
</comment>
<name>A0A3A2ZLK2_9EURO</name>
<dbReference type="Pfam" id="PF13826">
    <property type="entry name" value="Monooxy_af470-like"/>
    <property type="match status" value="1"/>
</dbReference>
<dbReference type="InterPro" id="IPR025444">
    <property type="entry name" value="Monooxy_af470"/>
</dbReference>
<evidence type="ECO:0000256" key="1">
    <source>
        <dbReference type="SAM" id="MobiDB-lite"/>
    </source>
</evidence>
<dbReference type="OrthoDB" id="3202396at2759"/>
<dbReference type="Proteomes" id="UP000266188">
    <property type="component" value="Unassembled WGS sequence"/>
</dbReference>
<dbReference type="InterPro" id="IPR011008">
    <property type="entry name" value="Dimeric_a/b-barrel"/>
</dbReference>
<proteinExistence type="predicted"/>
<gene>
    <name evidence="2" type="ORF">PHISCL_04208</name>
</gene>
<evidence type="ECO:0000313" key="3">
    <source>
        <dbReference type="Proteomes" id="UP000266188"/>
    </source>
</evidence>
<keyword evidence="3" id="KW-1185">Reference proteome</keyword>